<dbReference type="GO" id="GO:0004553">
    <property type="term" value="F:hydrolase activity, hydrolyzing O-glycosyl compounds"/>
    <property type="evidence" value="ECO:0007669"/>
    <property type="project" value="InterPro"/>
</dbReference>
<dbReference type="SUPFAM" id="SSF75005">
    <property type="entry name" value="Arabinanase/levansucrase/invertase"/>
    <property type="match status" value="1"/>
</dbReference>
<dbReference type="OrthoDB" id="1930580at2759"/>
<proteinExistence type="inferred from homology"/>
<dbReference type="SUPFAM" id="SSF49899">
    <property type="entry name" value="Concanavalin A-like lectins/glucanases"/>
    <property type="match status" value="1"/>
</dbReference>
<dbReference type="InterPro" id="IPR013320">
    <property type="entry name" value="ConA-like_dom_sf"/>
</dbReference>
<reference evidence="7 8" key="1">
    <citation type="journal article" date="2020" name="IScience">
        <title>Genome Sequencing of the Endangered Kingdonia uniflora (Circaeasteraceae, Ranunculales) Reveals Potential Mechanisms of Evolutionary Specialization.</title>
        <authorList>
            <person name="Sun Y."/>
            <person name="Deng T."/>
            <person name="Zhang A."/>
            <person name="Moore M.J."/>
            <person name="Landis J.B."/>
            <person name="Lin N."/>
            <person name="Zhang H."/>
            <person name="Zhang X."/>
            <person name="Huang J."/>
            <person name="Zhang X."/>
            <person name="Sun H."/>
            <person name="Wang H."/>
        </authorList>
    </citation>
    <scope>NUCLEOTIDE SEQUENCE [LARGE SCALE GENOMIC DNA]</scope>
    <source>
        <strain evidence="7">TB1705</strain>
        <tissue evidence="7">Leaf</tissue>
    </source>
</reference>
<dbReference type="Gene3D" id="2.60.120.560">
    <property type="entry name" value="Exo-inulinase, domain 1"/>
    <property type="match status" value="1"/>
</dbReference>
<evidence type="ECO:0000313" key="8">
    <source>
        <dbReference type="Proteomes" id="UP000541444"/>
    </source>
</evidence>
<comment type="similarity">
    <text evidence="1 4">Belongs to the glycosyl hydrolase 32 family.</text>
</comment>
<evidence type="ECO:0000313" key="7">
    <source>
        <dbReference type="EMBL" id="KAF6145522.1"/>
    </source>
</evidence>
<evidence type="ECO:0000259" key="6">
    <source>
        <dbReference type="Pfam" id="PF08244"/>
    </source>
</evidence>
<dbReference type="Pfam" id="PF08244">
    <property type="entry name" value="Glyco_hydro_32C"/>
    <property type="match status" value="1"/>
</dbReference>
<dbReference type="FunFam" id="2.60.120.560:FF:000002">
    <property type="entry name" value="Beta-fructofuranosidase, insoluble isoenzyme CWINV1"/>
    <property type="match status" value="1"/>
</dbReference>
<dbReference type="GO" id="GO:0005975">
    <property type="term" value="P:carbohydrate metabolic process"/>
    <property type="evidence" value="ECO:0007669"/>
    <property type="project" value="InterPro"/>
</dbReference>
<dbReference type="InterPro" id="IPR001362">
    <property type="entry name" value="Glyco_hydro_32"/>
</dbReference>
<evidence type="ECO:0000256" key="1">
    <source>
        <dbReference type="ARBA" id="ARBA00009902"/>
    </source>
</evidence>
<keyword evidence="8" id="KW-1185">Reference proteome</keyword>
<feature type="domain" description="Glycosyl hydrolase family 32 N-terminal" evidence="5">
    <location>
        <begin position="16"/>
        <end position="96"/>
    </location>
</feature>
<dbReference type="SMART" id="SM00640">
    <property type="entry name" value="Glyco_32"/>
    <property type="match status" value="1"/>
</dbReference>
<evidence type="ECO:0000256" key="2">
    <source>
        <dbReference type="ARBA" id="ARBA00022801"/>
    </source>
</evidence>
<comment type="caution">
    <text evidence="7">The sequence shown here is derived from an EMBL/GenBank/DDBJ whole genome shotgun (WGS) entry which is preliminary data.</text>
</comment>
<dbReference type="InterPro" id="IPR013189">
    <property type="entry name" value="Glyco_hydro_32_C"/>
</dbReference>
<feature type="domain" description="Glycosyl hydrolase family 32 C-terminal" evidence="6">
    <location>
        <begin position="99"/>
        <end position="283"/>
    </location>
</feature>
<gene>
    <name evidence="7" type="ORF">GIB67_004517</name>
</gene>
<organism evidence="7 8">
    <name type="scientific">Kingdonia uniflora</name>
    <dbReference type="NCBI Taxonomy" id="39325"/>
    <lineage>
        <taxon>Eukaryota</taxon>
        <taxon>Viridiplantae</taxon>
        <taxon>Streptophyta</taxon>
        <taxon>Embryophyta</taxon>
        <taxon>Tracheophyta</taxon>
        <taxon>Spermatophyta</taxon>
        <taxon>Magnoliopsida</taxon>
        <taxon>Ranunculales</taxon>
        <taxon>Circaeasteraceae</taxon>
        <taxon>Kingdonia</taxon>
    </lineage>
</organism>
<accession>A0A7J7LSL1</accession>
<sequence length="290" mass="32949">MRLMTTTYLAAMLLKRRSTFLTRILAYTSSDMRLDYGKFYASKTFFGNAKKRRILWGWINESDSPSDDIEKGWSGLQSIPRTIWLSGTETQLLQWPIKEIETLRENRVSLQEEDLPGASGFEVSGIKASQVDVKVSFKLPRLEEAELMDPSWVDPQLLCSEKGASIAGRVGPFGLLVLASKNLEEQTAIFFRVFKEKRWFQSSLWQDLDKTTYGAFVDVDPNHEKLSLRTLIDHSVVESFGGEGRTCITARVYPRLAINSEAHLYAFNNGTSTVRITELSAWSMKQAQIK</sequence>
<dbReference type="InterPro" id="IPR013148">
    <property type="entry name" value="Glyco_hydro_32_N"/>
</dbReference>
<dbReference type="EMBL" id="JACGCM010002057">
    <property type="protein sequence ID" value="KAF6145522.1"/>
    <property type="molecule type" value="Genomic_DNA"/>
</dbReference>
<evidence type="ECO:0008006" key="9">
    <source>
        <dbReference type="Google" id="ProtNLM"/>
    </source>
</evidence>
<name>A0A7J7LSL1_9MAGN</name>
<evidence type="ECO:0000256" key="3">
    <source>
        <dbReference type="ARBA" id="ARBA00023295"/>
    </source>
</evidence>
<dbReference type="Proteomes" id="UP000541444">
    <property type="component" value="Unassembled WGS sequence"/>
</dbReference>
<evidence type="ECO:0000259" key="5">
    <source>
        <dbReference type="Pfam" id="PF00251"/>
    </source>
</evidence>
<dbReference type="Gene3D" id="2.115.10.20">
    <property type="entry name" value="Glycosyl hydrolase domain, family 43"/>
    <property type="match status" value="1"/>
</dbReference>
<dbReference type="InterPro" id="IPR050551">
    <property type="entry name" value="Fructan_Metab_Enzymes"/>
</dbReference>
<dbReference type="InterPro" id="IPR023296">
    <property type="entry name" value="Glyco_hydro_beta-prop_sf"/>
</dbReference>
<dbReference type="PANTHER" id="PTHR31953">
    <property type="entry name" value="BETA-FRUCTOFURANOSIDASE, INSOLUBLE ISOENZYME CWINV1-RELATED"/>
    <property type="match status" value="1"/>
</dbReference>
<keyword evidence="3 4" id="KW-0326">Glycosidase</keyword>
<evidence type="ECO:0000256" key="4">
    <source>
        <dbReference type="RuleBase" id="RU362110"/>
    </source>
</evidence>
<keyword evidence="2 4" id="KW-0378">Hydrolase</keyword>
<protein>
    <recommendedName>
        <fullName evidence="9">Beta-fructofuranosidase</fullName>
    </recommendedName>
</protein>
<dbReference type="Pfam" id="PF00251">
    <property type="entry name" value="Glyco_hydro_32N"/>
    <property type="match status" value="1"/>
</dbReference>
<dbReference type="AlphaFoldDB" id="A0A7J7LSL1"/>